<evidence type="ECO:0000256" key="5">
    <source>
        <dbReference type="ARBA" id="ARBA00022729"/>
    </source>
</evidence>
<evidence type="ECO:0000256" key="4">
    <source>
        <dbReference type="ARBA" id="ARBA00022692"/>
    </source>
</evidence>
<dbReference type="Proteomes" id="UP000274578">
    <property type="component" value="Chromosome 1"/>
</dbReference>
<dbReference type="GeneID" id="85012215"/>
<protein>
    <submittedName>
        <fullName evidence="15">Outer membrane cobalamin translocator</fullName>
    </submittedName>
</protein>
<evidence type="ECO:0000256" key="3">
    <source>
        <dbReference type="ARBA" id="ARBA00022452"/>
    </source>
</evidence>
<gene>
    <name evidence="15" type="primary">btuB_6</name>
    <name evidence="15" type="ORF">NCTC13071_01385</name>
</gene>
<name>A0A3S4T5Q8_9BACT</name>
<dbReference type="RefSeq" id="WP_018920841.1">
    <property type="nucleotide sequence ID" value="NZ_LR134384.1"/>
</dbReference>
<keyword evidence="9 10" id="KW-0998">Cell outer membrane</keyword>
<accession>A0A3S4T5Q8</accession>
<dbReference type="Pfam" id="PF07715">
    <property type="entry name" value="Plug"/>
    <property type="match status" value="1"/>
</dbReference>
<dbReference type="SUPFAM" id="SSF56935">
    <property type="entry name" value="Porins"/>
    <property type="match status" value="1"/>
</dbReference>
<comment type="subcellular location">
    <subcellularLocation>
        <location evidence="1 10">Cell outer membrane</location>
        <topology evidence="1 10">Multi-pass membrane protein</topology>
    </subcellularLocation>
</comment>
<dbReference type="InterPro" id="IPR012910">
    <property type="entry name" value="Plug_dom"/>
</dbReference>
<dbReference type="Gene3D" id="2.170.130.10">
    <property type="entry name" value="TonB-dependent receptor, plug domain"/>
    <property type="match status" value="1"/>
</dbReference>
<dbReference type="GO" id="GO:0009279">
    <property type="term" value="C:cell outer membrane"/>
    <property type="evidence" value="ECO:0007669"/>
    <property type="project" value="UniProtKB-SubCell"/>
</dbReference>
<dbReference type="GO" id="GO:0044718">
    <property type="term" value="P:siderophore transmembrane transport"/>
    <property type="evidence" value="ECO:0007669"/>
    <property type="project" value="TreeGrafter"/>
</dbReference>
<sequence>MKRRRQKIAIGLCFHLMACSPLAAQQSVDSVRVYDLKEVDVHGIRGRRGLVDVVPVSVVNRRDILNMGITDIADALHRMPGVNLRDYGGAGGVKTIGVRGFGAQHTGVSYDGILLSDIQSGAVDVSRYALDNVASLNLAVGGNSDVFISAREAASAAVFSIETLKELPQDRRVHMTTQLKFGSFGYISPFIYYLQSISKGVTLSANGEYIYAENNYPFVLRNGIYKTREHRNNSRMNSGHGELNVYVQMGRNGKVEGKVYYYDNDRLLPGIVKLYNKINGESLHDRNAFAQIGWQQHTSDELWSWKAKGKFNWSSSSYRDKYYPNAVMDADYWQREAYGSLTLLFCPSDKVSVSYAGDYIFNSLNSSLDTDVRPFRHTFLQTLSVKYTVPHLVLLGRTLYSLYLNSAKRGEHAKNLRRFSPSLSISYQPFSSEQLYIRASYKNIFRAPTFNESYFFHYGSTNLQPELTDQFNLGLTWQSMLWNRLNMQMTLDGYLNHVKDKIVAVPYNMFVWTNVNVGKVDAKGYELSLRGDYRMNAKHHLGFVGSYSYQRVSNRTDKLLPDYGKQIAYLPLHTLSTSLKWGNPWIDVVVHGEGCSSRWATNSHYEGTQLKGYWDMGLTLSRAFQLCRGQVLLRGDIKNLLDQQYEIVGNYPMPGISYQFAINYKF</sequence>
<proteinExistence type="inferred from homology"/>
<dbReference type="InterPro" id="IPR036942">
    <property type="entry name" value="Beta-barrel_TonB_sf"/>
</dbReference>
<evidence type="ECO:0000259" key="13">
    <source>
        <dbReference type="Pfam" id="PF00593"/>
    </source>
</evidence>
<evidence type="ECO:0000256" key="7">
    <source>
        <dbReference type="ARBA" id="ARBA00023136"/>
    </source>
</evidence>
<evidence type="ECO:0000313" key="15">
    <source>
        <dbReference type="EMBL" id="VEH15384.1"/>
    </source>
</evidence>
<keyword evidence="4 10" id="KW-0812">Transmembrane</keyword>
<evidence type="ECO:0000256" key="11">
    <source>
        <dbReference type="RuleBase" id="RU003357"/>
    </source>
</evidence>
<evidence type="ECO:0000256" key="10">
    <source>
        <dbReference type="PROSITE-ProRule" id="PRU01360"/>
    </source>
</evidence>
<evidence type="ECO:0000256" key="9">
    <source>
        <dbReference type="ARBA" id="ARBA00023237"/>
    </source>
</evidence>
<feature type="signal peptide" evidence="12">
    <location>
        <begin position="1"/>
        <end position="23"/>
    </location>
</feature>
<dbReference type="InterPro" id="IPR000531">
    <property type="entry name" value="Beta-barrel_TonB"/>
</dbReference>
<keyword evidence="5 12" id="KW-0732">Signal</keyword>
<evidence type="ECO:0000256" key="12">
    <source>
        <dbReference type="SAM" id="SignalP"/>
    </source>
</evidence>
<dbReference type="InterPro" id="IPR037066">
    <property type="entry name" value="Plug_dom_sf"/>
</dbReference>
<evidence type="ECO:0000256" key="1">
    <source>
        <dbReference type="ARBA" id="ARBA00004571"/>
    </source>
</evidence>
<evidence type="ECO:0000256" key="8">
    <source>
        <dbReference type="ARBA" id="ARBA00023170"/>
    </source>
</evidence>
<evidence type="ECO:0000313" key="16">
    <source>
        <dbReference type="Proteomes" id="UP000274578"/>
    </source>
</evidence>
<feature type="chain" id="PRO_5018753394" evidence="12">
    <location>
        <begin position="24"/>
        <end position="666"/>
    </location>
</feature>
<feature type="domain" description="TonB-dependent receptor plug" evidence="14">
    <location>
        <begin position="55"/>
        <end position="144"/>
    </location>
</feature>
<keyword evidence="3 10" id="KW-1134">Transmembrane beta strand</keyword>
<reference evidence="15 16" key="1">
    <citation type="submission" date="2018-12" db="EMBL/GenBank/DDBJ databases">
        <authorList>
            <consortium name="Pathogen Informatics"/>
        </authorList>
    </citation>
    <scope>NUCLEOTIDE SEQUENCE [LARGE SCALE GENOMIC DNA]</scope>
    <source>
        <strain evidence="15 16">NCTC13071</strain>
    </source>
</reference>
<evidence type="ECO:0000259" key="14">
    <source>
        <dbReference type="Pfam" id="PF07715"/>
    </source>
</evidence>
<feature type="domain" description="TonB-dependent receptor-like beta-barrel" evidence="13">
    <location>
        <begin position="211"/>
        <end position="640"/>
    </location>
</feature>
<dbReference type="EMBL" id="LR134384">
    <property type="protein sequence ID" value="VEH15384.1"/>
    <property type="molecule type" value="Genomic_DNA"/>
</dbReference>
<evidence type="ECO:0000256" key="2">
    <source>
        <dbReference type="ARBA" id="ARBA00022448"/>
    </source>
</evidence>
<dbReference type="PROSITE" id="PS52016">
    <property type="entry name" value="TONB_DEPENDENT_REC_3"/>
    <property type="match status" value="1"/>
</dbReference>
<dbReference type="KEGG" id="poc:NCTC13071_01385"/>
<organism evidence="15 16">
    <name type="scientific">Segatella oris</name>
    <dbReference type="NCBI Taxonomy" id="28135"/>
    <lineage>
        <taxon>Bacteria</taxon>
        <taxon>Pseudomonadati</taxon>
        <taxon>Bacteroidota</taxon>
        <taxon>Bacteroidia</taxon>
        <taxon>Bacteroidales</taxon>
        <taxon>Prevotellaceae</taxon>
        <taxon>Segatella</taxon>
    </lineage>
</organism>
<keyword evidence="7 10" id="KW-0472">Membrane</keyword>
<dbReference type="Gene3D" id="2.40.170.20">
    <property type="entry name" value="TonB-dependent receptor, beta-barrel domain"/>
    <property type="match status" value="1"/>
</dbReference>
<keyword evidence="6 11" id="KW-0798">TonB box</keyword>
<dbReference type="InterPro" id="IPR039426">
    <property type="entry name" value="TonB-dep_rcpt-like"/>
</dbReference>
<dbReference type="AlphaFoldDB" id="A0A3S4T5Q8"/>
<dbReference type="Pfam" id="PF00593">
    <property type="entry name" value="TonB_dep_Rec_b-barrel"/>
    <property type="match status" value="1"/>
</dbReference>
<dbReference type="PANTHER" id="PTHR30069:SF29">
    <property type="entry name" value="HEMOGLOBIN AND HEMOGLOBIN-HAPTOGLOBIN-BINDING PROTEIN 1-RELATED"/>
    <property type="match status" value="1"/>
</dbReference>
<keyword evidence="2 10" id="KW-0813">Transport</keyword>
<dbReference type="GO" id="GO:0015344">
    <property type="term" value="F:siderophore uptake transmembrane transporter activity"/>
    <property type="evidence" value="ECO:0007669"/>
    <property type="project" value="TreeGrafter"/>
</dbReference>
<keyword evidence="8" id="KW-0675">Receptor</keyword>
<dbReference type="PANTHER" id="PTHR30069">
    <property type="entry name" value="TONB-DEPENDENT OUTER MEMBRANE RECEPTOR"/>
    <property type="match status" value="1"/>
</dbReference>
<comment type="similarity">
    <text evidence="10 11">Belongs to the TonB-dependent receptor family.</text>
</comment>
<evidence type="ECO:0000256" key="6">
    <source>
        <dbReference type="ARBA" id="ARBA00023077"/>
    </source>
</evidence>